<evidence type="ECO:0000313" key="3">
    <source>
        <dbReference type="Proteomes" id="UP001064489"/>
    </source>
</evidence>
<feature type="compositionally biased region" description="Polar residues" evidence="1">
    <location>
        <begin position="94"/>
        <end position="108"/>
    </location>
</feature>
<organism evidence="2 3">
    <name type="scientific">Acer negundo</name>
    <name type="common">Box elder</name>
    <dbReference type="NCBI Taxonomy" id="4023"/>
    <lineage>
        <taxon>Eukaryota</taxon>
        <taxon>Viridiplantae</taxon>
        <taxon>Streptophyta</taxon>
        <taxon>Embryophyta</taxon>
        <taxon>Tracheophyta</taxon>
        <taxon>Spermatophyta</taxon>
        <taxon>Magnoliopsida</taxon>
        <taxon>eudicotyledons</taxon>
        <taxon>Gunneridae</taxon>
        <taxon>Pentapetalae</taxon>
        <taxon>rosids</taxon>
        <taxon>malvids</taxon>
        <taxon>Sapindales</taxon>
        <taxon>Sapindaceae</taxon>
        <taxon>Hippocastanoideae</taxon>
        <taxon>Acereae</taxon>
        <taxon>Acer</taxon>
    </lineage>
</organism>
<dbReference type="EMBL" id="JAJSOW010000107">
    <property type="protein sequence ID" value="KAI9156454.1"/>
    <property type="molecule type" value="Genomic_DNA"/>
</dbReference>
<proteinExistence type="predicted"/>
<feature type="region of interest" description="Disordered" evidence="1">
    <location>
        <begin position="88"/>
        <end position="122"/>
    </location>
</feature>
<evidence type="ECO:0000256" key="1">
    <source>
        <dbReference type="SAM" id="MobiDB-lite"/>
    </source>
</evidence>
<reference evidence="2" key="1">
    <citation type="journal article" date="2022" name="Plant J.">
        <title>Strategies of tolerance reflected in two North American maple genomes.</title>
        <authorList>
            <person name="McEvoy S.L."/>
            <person name="Sezen U.U."/>
            <person name="Trouern-Trend A."/>
            <person name="McMahon S.M."/>
            <person name="Schaberg P.G."/>
            <person name="Yang J."/>
            <person name="Wegrzyn J.L."/>
            <person name="Swenson N.G."/>
        </authorList>
    </citation>
    <scope>NUCLEOTIDE SEQUENCE</scope>
    <source>
        <strain evidence="2">91603</strain>
    </source>
</reference>
<name>A0AAD5IBU6_ACENE</name>
<protein>
    <submittedName>
        <fullName evidence="2">Uncharacterized protein</fullName>
    </submittedName>
</protein>
<keyword evidence="3" id="KW-1185">Reference proteome</keyword>
<gene>
    <name evidence="2" type="ORF">LWI28_006863</name>
</gene>
<comment type="caution">
    <text evidence="2">The sequence shown here is derived from an EMBL/GenBank/DDBJ whole genome shotgun (WGS) entry which is preliminary data.</text>
</comment>
<sequence length="122" mass="13296">MTAEQPTTGPEVDRRLDKMTRRIELTMLGTENEQVMTAVKNRSGWPADNGDWTREEARRGARNGACGYAKASASSFTKNGANTWVMNGGFAKNGASNHSKNGNDNSRSGCDRKIGGEPNETW</sequence>
<evidence type="ECO:0000313" key="2">
    <source>
        <dbReference type="EMBL" id="KAI9156454.1"/>
    </source>
</evidence>
<accession>A0AAD5IBU6</accession>
<dbReference type="AlphaFoldDB" id="A0AAD5IBU6"/>
<dbReference type="Proteomes" id="UP001064489">
    <property type="component" value="Chromosome 12"/>
</dbReference>
<reference evidence="2" key="2">
    <citation type="submission" date="2023-02" db="EMBL/GenBank/DDBJ databases">
        <authorList>
            <person name="Swenson N.G."/>
            <person name="Wegrzyn J.L."/>
            <person name="Mcevoy S.L."/>
        </authorList>
    </citation>
    <scope>NUCLEOTIDE SEQUENCE</scope>
    <source>
        <strain evidence="2">91603</strain>
        <tissue evidence="2">Leaf</tissue>
    </source>
</reference>